<evidence type="ECO:0000313" key="2">
    <source>
        <dbReference type="EMBL" id="KAK0657429.1"/>
    </source>
</evidence>
<sequence>MKWAFAISLLTTTAMATPVPAPDVDAYRLRVISNEKAIGGEVLRVSNGKVGVFKSVEAPELAVYVAPAARSDQVILHSYPAGASDNVLALIGENNLLTLSTVEDPSVKGLRPNSTIDWSFSMDRRAPPAAEGSRDTSKDLLYTARSGKWIAMPQGNAGDWVMMFRAAGDGYTVTIDMPAKIVYERIEW</sequence>
<feature type="signal peptide" evidence="1">
    <location>
        <begin position="1"/>
        <end position="16"/>
    </location>
</feature>
<proteinExistence type="predicted"/>
<keyword evidence="3" id="KW-1185">Reference proteome</keyword>
<dbReference type="Proteomes" id="UP001174936">
    <property type="component" value="Unassembled WGS sequence"/>
</dbReference>
<feature type="chain" id="PRO_5041421165" evidence="1">
    <location>
        <begin position="17"/>
        <end position="188"/>
    </location>
</feature>
<organism evidence="2 3">
    <name type="scientific">Cercophora newfieldiana</name>
    <dbReference type="NCBI Taxonomy" id="92897"/>
    <lineage>
        <taxon>Eukaryota</taxon>
        <taxon>Fungi</taxon>
        <taxon>Dikarya</taxon>
        <taxon>Ascomycota</taxon>
        <taxon>Pezizomycotina</taxon>
        <taxon>Sordariomycetes</taxon>
        <taxon>Sordariomycetidae</taxon>
        <taxon>Sordariales</taxon>
        <taxon>Lasiosphaeriaceae</taxon>
        <taxon>Cercophora</taxon>
    </lineage>
</organism>
<dbReference type="AlphaFoldDB" id="A0AA39YRU0"/>
<protein>
    <submittedName>
        <fullName evidence="2">Uncharacterized protein</fullName>
    </submittedName>
</protein>
<evidence type="ECO:0000313" key="3">
    <source>
        <dbReference type="Proteomes" id="UP001174936"/>
    </source>
</evidence>
<keyword evidence="1" id="KW-0732">Signal</keyword>
<accession>A0AA39YRU0</accession>
<reference evidence="2" key="1">
    <citation type="submission" date="2023-06" db="EMBL/GenBank/DDBJ databases">
        <title>Genome-scale phylogeny and comparative genomics of the fungal order Sordariales.</title>
        <authorList>
            <consortium name="Lawrence Berkeley National Laboratory"/>
            <person name="Hensen N."/>
            <person name="Bonometti L."/>
            <person name="Westerberg I."/>
            <person name="Brannstrom I.O."/>
            <person name="Guillou S."/>
            <person name="Cros-Aarteil S."/>
            <person name="Calhoun S."/>
            <person name="Haridas S."/>
            <person name="Kuo A."/>
            <person name="Mondo S."/>
            <person name="Pangilinan J."/>
            <person name="Riley R."/>
            <person name="Labutti K."/>
            <person name="Andreopoulos B."/>
            <person name="Lipzen A."/>
            <person name="Chen C."/>
            <person name="Yanf M."/>
            <person name="Daum C."/>
            <person name="Ng V."/>
            <person name="Clum A."/>
            <person name="Steindorff A."/>
            <person name="Ohm R."/>
            <person name="Martin F."/>
            <person name="Silar P."/>
            <person name="Natvig D."/>
            <person name="Lalanne C."/>
            <person name="Gautier V."/>
            <person name="Ament-Velasquez S.L."/>
            <person name="Kruys A."/>
            <person name="Hutchinson M.I."/>
            <person name="Powell A.J."/>
            <person name="Barry K."/>
            <person name="Miller A.N."/>
            <person name="Grigoriev I.V."/>
            <person name="Debuchy R."/>
            <person name="Gladieux P."/>
            <person name="Thoren M.H."/>
            <person name="Johannesson H."/>
        </authorList>
    </citation>
    <scope>NUCLEOTIDE SEQUENCE</scope>
    <source>
        <strain evidence="2">SMH2532-1</strain>
    </source>
</reference>
<evidence type="ECO:0000256" key="1">
    <source>
        <dbReference type="SAM" id="SignalP"/>
    </source>
</evidence>
<comment type="caution">
    <text evidence="2">The sequence shown here is derived from an EMBL/GenBank/DDBJ whole genome shotgun (WGS) entry which is preliminary data.</text>
</comment>
<name>A0AA39YRU0_9PEZI</name>
<dbReference type="EMBL" id="JAULSV010000001">
    <property type="protein sequence ID" value="KAK0657429.1"/>
    <property type="molecule type" value="Genomic_DNA"/>
</dbReference>
<gene>
    <name evidence="2" type="ORF">B0T16DRAFT_385969</name>
</gene>